<proteinExistence type="predicted"/>
<reference evidence="1 2" key="1">
    <citation type="journal article" date="2024" name="BMC Genomics">
        <title>Genome assembly of redclaw crayfish (Cherax quadricarinatus) provides insights into its immune adaptation and hypoxia tolerance.</title>
        <authorList>
            <person name="Liu Z."/>
            <person name="Zheng J."/>
            <person name="Li H."/>
            <person name="Fang K."/>
            <person name="Wang S."/>
            <person name="He J."/>
            <person name="Zhou D."/>
            <person name="Weng S."/>
            <person name="Chi M."/>
            <person name="Gu Z."/>
            <person name="He J."/>
            <person name="Li F."/>
            <person name="Wang M."/>
        </authorList>
    </citation>
    <scope>NUCLEOTIDE SEQUENCE [LARGE SCALE GENOMIC DNA]</scope>
    <source>
        <strain evidence="1">ZL_2023a</strain>
    </source>
</reference>
<feature type="non-terminal residue" evidence="1">
    <location>
        <position position="1"/>
    </location>
</feature>
<comment type="caution">
    <text evidence="1">The sequence shown here is derived from an EMBL/GenBank/DDBJ whole genome shotgun (WGS) entry which is preliminary data.</text>
</comment>
<sequence>SSAVEETQGVALVELSASLVSPGVQVTPSLDEVQEAINKVSKIILSTARGVSQWIRCRKEDTGEPLRKCEDPSGNRRSWKAREEVLEVPAMTKNYYTHVYESKDVSKVMSHMTN</sequence>
<evidence type="ECO:0000313" key="1">
    <source>
        <dbReference type="EMBL" id="KAK8725711.1"/>
    </source>
</evidence>
<dbReference type="AlphaFoldDB" id="A0AAW0W7W5"/>
<name>A0AAW0W7W5_CHEQU</name>
<evidence type="ECO:0000313" key="2">
    <source>
        <dbReference type="Proteomes" id="UP001445076"/>
    </source>
</evidence>
<dbReference type="Proteomes" id="UP001445076">
    <property type="component" value="Unassembled WGS sequence"/>
</dbReference>
<dbReference type="EMBL" id="JARKIK010000082">
    <property type="protein sequence ID" value="KAK8725711.1"/>
    <property type="molecule type" value="Genomic_DNA"/>
</dbReference>
<organism evidence="1 2">
    <name type="scientific">Cherax quadricarinatus</name>
    <name type="common">Australian red claw crayfish</name>
    <dbReference type="NCBI Taxonomy" id="27406"/>
    <lineage>
        <taxon>Eukaryota</taxon>
        <taxon>Metazoa</taxon>
        <taxon>Ecdysozoa</taxon>
        <taxon>Arthropoda</taxon>
        <taxon>Crustacea</taxon>
        <taxon>Multicrustacea</taxon>
        <taxon>Malacostraca</taxon>
        <taxon>Eumalacostraca</taxon>
        <taxon>Eucarida</taxon>
        <taxon>Decapoda</taxon>
        <taxon>Pleocyemata</taxon>
        <taxon>Astacidea</taxon>
        <taxon>Parastacoidea</taxon>
        <taxon>Parastacidae</taxon>
        <taxon>Cherax</taxon>
    </lineage>
</organism>
<gene>
    <name evidence="1" type="ORF">OTU49_010704</name>
</gene>
<protein>
    <submittedName>
        <fullName evidence="1">Uncharacterized protein</fullName>
    </submittedName>
</protein>
<keyword evidence="2" id="KW-1185">Reference proteome</keyword>
<accession>A0AAW0W7W5</accession>
<feature type="non-terminal residue" evidence="1">
    <location>
        <position position="114"/>
    </location>
</feature>